<dbReference type="GO" id="GO:0006351">
    <property type="term" value="P:DNA-templated transcription"/>
    <property type="evidence" value="ECO:0007669"/>
    <property type="project" value="InterPro"/>
</dbReference>
<accession>A0A875RYN2</accession>
<dbReference type="SMART" id="SM00906">
    <property type="entry name" value="Fungal_trans"/>
    <property type="match status" value="1"/>
</dbReference>
<dbReference type="RefSeq" id="XP_038778201.1">
    <property type="nucleotide sequence ID" value="XM_038922273.1"/>
</dbReference>
<reference evidence="9" key="1">
    <citation type="submission" date="2020-10" db="EMBL/GenBank/DDBJ databases">
        <authorList>
            <person name="Roach M.J.R."/>
        </authorList>
    </citation>
    <scope>NUCLEOTIDE SEQUENCE</scope>
    <source>
        <strain evidence="9">CBS 1945</strain>
    </source>
</reference>
<dbReference type="SMART" id="SM00066">
    <property type="entry name" value="GAL4"/>
    <property type="match status" value="1"/>
</dbReference>
<feature type="region of interest" description="Disordered" evidence="6">
    <location>
        <begin position="622"/>
        <end position="641"/>
    </location>
</feature>
<comment type="subcellular location">
    <subcellularLocation>
        <location evidence="1">Nucleus</location>
    </subcellularLocation>
</comment>
<feature type="domain" description="Zn(2)-C6 fungal-type" evidence="7">
    <location>
        <begin position="15"/>
        <end position="44"/>
    </location>
</feature>
<dbReference type="CDD" id="cd12148">
    <property type="entry name" value="fungal_TF_MHR"/>
    <property type="match status" value="1"/>
</dbReference>
<keyword evidence="2" id="KW-0479">Metal-binding</keyword>
<dbReference type="PROSITE" id="PS50048">
    <property type="entry name" value="ZN2_CY6_FUNGAL_2"/>
    <property type="match status" value="1"/>
</dbReference>
<dbReference type="InterPro" id="IPR050815">
    <property type="entry name" value="TF_fung"/>
</dbReference>
<dbReference type="InterPro" id="IPR007219">
    <property type="entry name" value="XnlR_reg_dom"/>
</dbReference>
<evidence type="ECO:0000313" key="8">
    <source>
        <dbReference type="EMBL" id="QPG74636.1"/>
    </source>
</evidence>
<dbReference type="AlphaFoldDB" id="A0A875RYN2"/>
<dbReference type="OrthoDB" id="5600212at2759"/>
<dbReference type="GO" id="GO:0003677">
    <property type="term" value="F:DNA binding"/>
    <property type="evidence" value="ECO:0007669"/>
    <property type="project" value="InterPro"/>
</dbReference>
<evidence type="ECO:0000256" key="3">
    <source>
        <dbReference type="ARBA" id="ARBA00023015"/>
    </source>
</evidence>
<dbReference type="GO" id="GO:0000981">
    <property type="term" value="F:DNA-binding transcription factor activity, RNA polymerase II-specific"/>
    <property type="evidence" value="ECO:0007669"/>
    <property type="project" value="InterPro"/>
</dbReference>
<evidence type="ECO:0000259" key="7">
    <source>
        <dbReference type="PROSITE" id="PS50048"/>
    </source>
</evidence>
<dbReference type="KEGG" id="bnn:FOA43_001968"/>
<dbReference type="PANTHER" id="PTHR47338:SF20">
    <property type="entry name" value="ZN(II)2CYS6 TRANSCRIPTION FACTOR (EUROFUNG)"/>
    <property type="match status" value="1"/>
</dbReference>
<dbReference type="PANTHER" id="PTHR47338">
    <property type="entry name" value="ZN(II)2CYS6 TRANSCRIPTION FACTOR (EUROFUNG)-RELATED"/>
    <property type="match status" value="1"/>
</dbReference>
<evidence type="ECO:0000256" key="6">
    <source>
        <dbReference type="SAM" id="MobiDB-lite"/>
    </source>
</evidence>
<evidence type="ECO:0000256" key="5">
    <source>
        <dbReference type="ARBA" id="ARBA00023242"/>
    </source>
</evidence>
<evidence type="ECO:0000313" key="10">
    <source>
        <dbReference type="Proteomes" id="UP000662931"/>
    </source>
</evidence>
<dbReference type="SUPFAM" id="SSF57701">
    <property type="entry name" value="Zn2/Cys6 DNA-binding domain"/>
    <property type="match status" value="1"/>
</dbReference>
<dbReference type="Gene3D" id="4.10.240.10">
    <property type="entry name" value="Zn(2)-C6 fungal-type DNA-binding domain"/>
    <property type="match status" value="1"/>
</dbReference>
<keyword evidence="4" id="KW-0804">Transcription</keyword>
<keyword evidence="10" id="KW-1185">Reference proteome</keyword>
<dbReference type="InterPro" id="IPR001138">
    <property type="entry name" value="Zn2Cys6_DnaBD"/>
</dbReference>
<feature type="region of interest" description="Disordered" evidence="6">
    <location>
        <begin position="87"/>
        <end position="115"/>
    </location>
</feature>
<keyword evidence="3" id="KW-0805">Transcription regulation</keyword>
<dbReference type="EMBL" id="CP064813">
    <property type="protein sequence ID" value="QPG74636.1"/>
    <property type="molecule type" value="Genomic_DNA"/>
</dbReference>
<name>A0A875RYN2_EENNA</name>
<dbReference type="GO" id="GO:0005634">
    <property type="term" value="C:nucleus"/>
    <property type="evidence" value="ECO:0007669"/>
    <property type="project" value="UniProtKB-SubCell"/>
</dbReference>
<keyword evidence="5" id="KW-0539">Nucleus</keyword>
<proteinExistence type="predicted"/>
<dbReference type="GeneID" id="62195369"/>
<sequence length="732" mass="82090">MSSRSLNSHQKLSKSCDVCRAKKLKCDSGQDCGYCRKHGLVCVYSLVSKPGLKPGYGKDVLRRLTQLEDQSRVYEQRLRAMELQLSQPQMQQQLSQAPKQPIQPQQQQQLMPSESSQQLTLQMTHTVQVQQPPTQIDIKDPPFYDGLPRISTVRRLIDIFFVRVFSVFPIVHPHYTKAKIERYIKHVLSHPQGPTKEPPVVSFAIILNALQYTSPDLDIKLTAAEKDDLINKCKEKIILECYAISSIPQLQAITLMAFHRVANGSGTESWSVIGIAATGVISLNMSDIRQRIPTLPSSYRDGHSPASTGSVSSTNTKVIRTKRAKILKEPVDWLDEEDRRRLVWGIAILDVFSSFASGTPLRIPNSEIQFSAPFSTTAWLESRRSNGALFPSGSDKDGQDFYDAFSYYTQIIKIFRGVHSFLAQPRDISDKGAVGEWFVSFHQIETDIREWKDRLPLKYKLLLNSNVLDIRGSGAELSSMVLLHSAYNIALIKMHSAYGYPHLESYAFKHSELSRKICTSSVDSISALAKQIMEYESENGVKLLEYLGPHYGFNIWVCSRLLIADSIFSQKDGKTIDKNSMNIKLKLFCNILQGVGNYCPAIQKYNKILRQLINLNISVSSAVSDTSPNDAESEEDDDKMAPSQAIADMRINTDLLSLILANKLAVLEGQSTTTHPPSASQSTLDLQGMATKYILSDANQQESMPLEAFQFDASSYGFEDLFGYLDNNISQQ</sequence>
<dbReference type="EMBL" id="CP064813">
    <property type="protein sequence ID" value="QPG74641.1"/>
    <property type="molecule type" value="Genomic_DNA"/>
</dbReference>
<evidence type="ECO:0000256" key="4">
    <source>
        <dbReference type="ARBA" id="ARBA00023163"/>
    </source>
</evidence>
<organism evidence="9 10">
    <name type="scientific">Eeniella nana</name>
    <name type="common">Yeast</name>
    <name type="synonym">Brettanomyces nanus</name>
    <dbReference type="NCBI Taxonomy" id="13502"/>
    <lineage>
        <taxon>Eukaryota</taxon>
        <taxon>Fungi</taxon>
        <taxon>Dikarya</taxon>
        <taxon>Ascomycota</taxon>
        <taxon>Saccharomycotina</taxon>
        <taxon>Pichiomycetes</taxon>
        <taxon>Pichiales</taxon>
        <taxon>Pichiaceae</taxon>
        <taxon>Brettanomyces</taxon>
    </lineage>
</organism>
<dbReference type="Proteomes" id="UP000662931">
    <property type="component" value="Chromosome 2"/>
</dbReference>
<dbReference type="Pfam" id="PF00172">
    <property type="entry name" value="Zn_clus"/>
    <property type="match status" value="1"/>
</dbReference>
<gene>
    <name evidence="8" type="ORF">FOA43_001968</name>
    <name evidence="9" type="ORF">FOA43_001973</name>
</gene>
<evidence type="ECO:0000313" key="9">
    <source>
        <dbReference type="EMBL" id="QPG74641.1"/>
    </source>
</evidence>
<dbReference type="Pfam" id="PF04082">
    <property type="entry name" value="Fungal_trans"/>
    <property type="match status" value="1"/>
</dbReference>
<evidence type="ECO:0000256" key="1">
    <source>
        <dbReference type="ARBA" id="ARBA00004123"/>
    </source>
</evidence>
<dbReference type="SUPFAM" id="SSF81995">
    <property type="entry name" value="beta-sandwich domain of Sec23/24"/>
    <property type="match status" value="1"/>
</dbReference>
<dbReference type="CDD" id="cd00067">
    <property type="entry name" value="GAL4"/>
    <property type="match status" value="1"/>
</dbReference>
<dbReference type="GO" id="GO:0008270">
    <property type="term" value="F:zinc ion binding"/>
    <property type="evidence" value="ECO:0007669"/>
    <property type="project" value="InterPro"/>
</dbReference>
<dbReference type="PROSITE" id="PS00463">
    <property type="entry name" value="ZN2_CY6_FUNGAL_1"/>
    <property type="match status" value="1"/>
</dbReference>
<protein>
    <recommendedName>
        <fullName evidence="7">Zn(2)-C6 fungal-type domain-containing protein</fullName>
    </recommendedName>
</protein>
<evidence type="ECO:0000256" key="2">
    <source>
        <dbReference type="ARBA" id="ARBA00022723"/>
    </source>
</evidence>
<dbReference type="InterPro" id="IPR036864">
    <property type="entry name" value="Zn2-C6_fun-type_DNA-bd_sf"/>
</dbReference>